<dbReference type="AlphaFoldDB" id="A0A835ZK17"/>
<protein>
    <submittedName>
        <fullName evidence="2">Uncharacterized protein</fullName>
    </submittedName>
</protein>
<name>A0A835ZK17_SHEEP</name>
<reference evidence="2 3" key="1">
    <citation type="submission" date="2020-12" db="EMBL/GenBank/DDBJ databases">
        <title>De novo assembly of Tibetan sheep genome.</title>
        <authorList>
            <person name="Li X."/>
        </authorList>
    </citation>
    <scope>NUCLEOTIDE SEQUENCE [LARGE SCALE GENOMIC DNA]</scope>
    <source>
        <tissue evidence="2">Heart</tissue>
    </source>
</reference>
<comment type="caution">
    <text evidence="2">The sequence shown here is derived from an EMBL/GenBank/DDBJ whole genome shotgun (WGS) entry which is preliminary data.</text>
</comment>
<evidence type="ECO:0000256" key="1">
    <source>
        <dbReference type="SAM" id="MobiDB-lite"/>
    </source>
</evidence>
<evidence type="ECO:0000313" key="3">
    <source>
        <dbReference type="Proteomes" id="UP000664991"/>
    </source>
</evidence>
<evidence type="ECO:0000313" key="2">
    <source>
        <dbReference type="EMBL" id="KAG5193469.1"/>
    </source>
</evidence>
<dbReference type="EMBL" id="JAEMGP010000027">
    <property type="protein sequence ID" value="KAG5193469.1"/>
    <property type="molecule type" value="Genomic_DNA"/>
</dbReference>
<sequence>MNDFSSCLLEEPSHKSDDKNVTFNLPSDAEVTNSSRYTKEKASDTSRMIAFERYTLTFNSIRDATHFSVQLFSFGCNLSDKAISPNAKVEGIKTVESISDIKGDTDEKERHVRGNQKHTNNVTIKLCEGTIQEYLSNNFNKKK</sequence>
<proteinExistence type="predicted"/>
<feature type="compositionally biased region" description="Basic and acidic residues" evidence="1">
    <location>
        <begin position="11"/>
        <end position="20"/>
    </location>
</feature>
<organism evidence="2 3">
    <name type="scientific">Ovis aries</name>
    <name type="common">Sheep</name>
    <dbReference type="NCBI Taxonomy" id="9940"/>
    <lineage>
        <taxon>Eukaryota</taxon>
        <taxon>Metazoa</taxon>
        <taxon>Chordata</taxon>
        <taxon>Craniata</taxon>
        <taxon>Vertebrata</taxon>
        <taxon>Euteleostomi</taxon>
        <taxon>Mammalia</taxon>
        <taxon>Eutheria</taxon>
        <taxon>Laurasiatheria</taxon>
        <taxon>Artiodactyla</taxon>
        <taxon>Ruminantia</taxon>
        <taxon>Pecora</taxon>
        <taxon>Bovidae</taxon>
        <taxon>Caprinae</taxon>
        <taxon>Ovis</taxon>
    </lineage>
</organism>
<feature type="region of interest" description="Disordered" evidence="1">
    <location>
        <begin position="1"/>
        <end position="26"/>
    </location>
</feature>
<accession>A0A835ZK17</accession>
<gene>
    <name evidence="2" type="ORF">JEQ12_019830</name>
</gene>
<dbReference type="Proteomes" id="UP000664991">
    <property type="component" value="Unassembled WGS sequence"/>
</dbReference>